<sequence>MRPIAETVCRIRCTPWRTGLASTVRGLSQSSEPFNQDGVAHENRIARPDFSHVGHGATVAWVERFTVRVGQRLAVVEADDVDWIEADGDDAALHAGQQVYLLRETLYQLSLRLDPRKFLRIHRSAIVRIDRVAELEALPNRDYLLRLRDGTPLRASRTYVDKLQAALK</sequence>
<dbReference type="PANTHER" id="PTHR37299:SF1">
    <property type="entry name" value="STAGE 0 SPORULATION PROTEIN A HOMOLOG"/>
    <property type="match status" value="1"/>
</dbReference>
<reference evidence="3 4" key="1">
    <citation type="submission" date="2018-07" db="EMBL/GenBank/DDBJ databases">
        <title>Dyella monticola sp. nov. and Dyella psychrodurans sp. nov. isolated from monsoon evergreen broad-leaved forest soil of Dinghu Mountain, China.</title>
        <authorList>
            <person name="Gao Z."/>
            <person name="Qiu L."/>
        </authorList>
    </citation>
    <scope>NUCLEOTIDE SEQUENCE [LARGE SCALE GENOMIC DNA]</scope>
    <source>
        <strain evidence="3 4">4G-K06</strain>
    </source>
</reference>
<dbReference type="SMART" id="SM00850">
    <property type="entry name" value="LytTR"/>
    <property type="match status" value="1"/>
</dbReference>
<dbReference type="PROSITE" id="PS50930">
    <property type="entry name" value="HTH_LYTTR"/>
    <property type="match status" value="1"/>
</dbReference>
<dbReference type="Pfam" id="PF04397">
    <property type="entry name" value="LytTR"/>
    <property type="match status" value="1"/>
</dbReference>
<evidence type="ECO:0000313" key="4">
    <source>
        <dbReference type="Proteomes" id="UP000254258"/>
    </source>
</evidence>
<gene>
    <name evidence="3" type="ORF">DWU98_03970</name>
</gene>
<name>A0A370X503_9GAMM</name>
<keyword evidence="1" id="KW-0902">Two-component regulatory system</keyword>
<dbReference type="InterPro" id="IPR046947">
    <property type="entry name" value="LytR-like"/>
</dbReference>
<dbReference type="Proteomes" id="UP000254258">
    <property type="component" value="Unassembled WGS sequence"/>
</dbReference>
<accession>A0A370X503</accession>
<dbReference type="Gene3D" id="2.40.50.1020">
    <property type="entry name" value="LytTr DNA-binding domain"/>
    <property type="match status" value="1"/>
</dbReference>
<protein>
    <submittedName>
        <fullName evidence="3">LytTR family transcriptional regulator</fullName>
    </submittedName>
</protein>
<evidence type="ECO:0000259" key="2">
    <source>
        <dbReference type="PROSITE" id="PS50930"/>
    </source>
</evidence>
<dbReference type="InterPro" id="IPR007492">
    <property type="entry name" value="LytTR_DNA-bd_dom"/>
</dbReference>
<organism evidence="3 4">
    <name type="scientific">Dyella monticola</name>
    <dbReference type="NCBI Taxonomy" id="1927958"/>
    <lineage>
        <taxon>Bacteria</taxon>
        <taxon>Pseudomonadati</taxon>
        <taxon>Pseudomonadota</taxon>
        <taxon>Gammaproteobacteria</taxon>
        <taxon>Lysobacterales</taxon>
        <taxon>Rhodanobacteraceae</taxon>
        <taxon>Dyella</taxon>
    </lineage>
</organism>
<feature type="domain" description="HTH LytTR-type" evidence="2">
    <location>
        <begin position="65"/>
        <end position="168"/>
    </location>
</feature>
<dbReference type="PANTHER" id="PTHR37299">
    <property type="entry name" value="TRANSCRIPTIONAL REGULATOR-RELATED"/>
    <property type="match status" value="1"/>
</dbReference>
<keyword evidence="4" id="KW-1185">Reference proteome</keyword>
<dbReference type="EMBL" id="QRBE01000002">
    <property type="protein sequence ID" value="RDS83509.1"/>
    <property type="molecule type" value="Genomic_DNA"/>
</dbReference>
<dbReference type="AlphaFoldDB" id="A0A370X503"/>
<dbReference type="GO" id="GO:0003677">
    <property type="term" value="F:DNA binding"/>
    <property type="evidence" value="ECO:0007669"/>
    <property type="project" value="InterPro"/>
</dbReference>
<dbReference type="GO" id="GO:0000156">
    <property type="term" value="F:phosphorelay response regulator activity"/>
    <property type="evidence" value="ECO:0007669"/>
    <property type="project" value="InterPro"/>
</dbReference>
<dbReference type="OrthoDB" id="236568at2"/>
<comment type="caution">
    <text evidence="3">The sequence shown here is derived from an EMBL/GenBank/DDBJ whole genome shotgun (WGS) entry which is preliminary data.</text>
</comment>
<proteinExistence type="predicted"/>
<evidence type="ECO:0000313" key="3">
    <source>
        <dbReference type="EMBL" id="RDS83509.1"/>
    </source>
</evidence>
<evidence type="ECO:0000256" key="1">
    <source>
        <dbReference type="ARBA" id="ARBA00023012"/>
    </source>
</evidence>